<reference evidence="4" key="1">
    <citation type="journal article" date="2023" name="Comput. Struct. Biotechnol. J.">
        <title>Discovery of a novel marine Bacteroidetes with a rich repertoire of carbohydrate-active enzymes.</title>
        <authorList>
            <person name="Chen B."/>
            <person name="Liu G."/>
            <person name="Chen Q."/>
            <person name="Wang H."/>
            <person name="Liu L."/>
            <person name="Tang K."/>
        </authorList>
    </citation>
    <scope>NUCLEOTIDE SEQUENCE</scope>
    <source>
        <strain evidence="4">TK19036</strain>
    </source>
</reference>
<comment type="similarity">
    <text evidence="1">Belongs to the mandelate racemase/muconate lactonizing enzyme family.</text>
</comment>
<keyword evidence="2" id="KW-0479">Metal-binding</keyword>
<evidence type="ECO:0000256" key="1">
    <source>
        <dbReference type="ARBA" id="ARBA00008031"/>
    </source>
</evidence>
<protein>
    <submittedName>
        <fullName evidence="4">L-alanine-DL-glutamate epimerase</fullName>
    </submittedName>
</protein>
<reference evidence="4" key="2">
    <citation type="journal article" date="2024" name="Antonie Van Leeuwenhoek">
        <title>Roseihalotalea indica gen. nov., sp. nov., a halophilic Bacteroidetes from mesopelagic Southwest Indian Ocean with higher carbohydrate metabolic potential.</title>
        <authorList>
            <person name="Chen B."/>
            <person name="Zhang M."/>
            <person name="Lin D."/>
            <person name="Ye J."/>
            <person name="Tang K."/>
        </authorList>
    </citation>
    <scope>NUCLEOTIDE SEQUENCE</scope>
    <source>
        <strain evidence="4">TK19036</strain>
    </source>
</reference>
<evidence type="ECO:0000256" key="2">
    <source>
        <dbReference type="ARBA" id="ARBA00022723"/>
    </source>
</evidence>
<feature type="domain" description="Enolase C-terminal" evidence="3">
    <location>
        <begin position="213"/>
        <end position="381"/>
    </location>
</feature>
<name>A0AA49GMH2_9BACT</name>
<dbReference type="InterPro" id="IPR036849">
    <property type="entry name" value="Enolase-like_C_sf"/>
</dbReference>
<dbReference type="AlphaFoldDB" id="A0AA49GMH2"/>
<dbReference type="PANTHER" id="PTHR48080">
    <property type="entry name" value="D-GALACTONATE DEHYDRATASE-RELATED"/>
    <property type="match status" value="1"/>
</dbReference>
<evidence type="ECO:0000259" key="3">
    <source>
        <dbReference type="Pfam" id="PF13378"/>
    </source>
</evidence>
<dbReference type="SUPFAM" id="SSF51604">
    <property type="entry name" value="Enolase C-terminal domain-like"/>
    <property type="match status" value="1"/>
</dbReference>
<accession>A0AA49GMH2</accession>
<dbReference type="InterPro" id="IPR029065">
    <property type="entry name" value="Enolase_C-like"/>
</dbReference>
<dbReference type="PANTHER" id="PTHR48080:SF3">
    <property type="entry name" value="ENOLASE SUPERFAMILY MEMBER DDB_G0284701"/>
    <property type="match status" value="1"/>
</dbReference>
<dbReference type="Gene3D" id="3.20.20.120">
    <property type="entry name" value="Enolase-like C-terminal domain"/>
    <property type="match status" value="1"/>
</dbReference>
<dbReference type="InterPro" id="IPR034593">
    <property type="entry name" value="DgoD-like"/>
</dbReference>
<dbReference type="InterPro" id="IPR006311">
    <property type="entry name" value="TAT_signal"/>
</dbReference>
<sequence>MMHLNRRQFLRQSSAAASIAPLLSFSPFTTVPTKPKRVTLEQVSSNFEREPLSTPYGFKGGYMTNVWQTVARFQSPTGKHSIGLGTQNVLWSDAQVFLKHSENGGNALMYAMTEKAVQLAKGQTYDTPIDLLDTILEDVYAYGKKITDNPDLRKTFALNALVAVDNAAWLLYAYENGISDFDSLIPEAYRPALSHQHDKVVSVPAFSYATPVKQMKELVDEGYFFLKIKLGHPGTQREMLDKDKAKLTEIHKVIGQVETSHTKSGKIPYYFDMNGRYEEKESLLELLDHARSIGAFDQIVVVEEPFPEENEARVDDVGVRVAADESAHTEEDVLTRIEMGYQAIALKPIAKTLSMTLKMAKVAQEQNIPCLCADLTVNPILVDWNKNVAARLAAWDEFPGMGLMENNGHQNYRDWSEMLSYHPYADASWVQTKDGVFNLDDEFYQRGGGIFEMSDHYQALFNPKKGNS</sequence>
<proteinExistence type="inferred from homology"/>
<dbReference type="GO" id="GO:0046872">
    <property type="term" value="F:metal ion binding"/>
    <property type="evidence" value="ECO:0007669"/>
    <property type="project" value="UniProtKB-KW"/>
</dbReference>
<organism evidence="4">
    <name type="scientific">Roseihalotalea indica</name>
    <dbReference type="NCBI Taxonomy" id="2867963"/>
    <lineage>
        <taxon>Bacteria</taxon>
        <taxon>Pseudomonadati</taxon>
        <taxon>Bacteroidota</taxon>
        <taxon>Cytophagia</taxon>
        <taxon>Cytophagales</taxon>
        <taxon>Catalimonadaceae</taxon>
        <taxon>Roseihalotalea</taxon>
    </lineage>
</organism>
<evidence type="ECO:0000313" key="4">
    <source>
        <dbReference type="EMBL" id="WKN36898.1"/>
    </source>
</evidence>
<dbReference type="EMBL" id="CP120682">
    <property type="protein sequence ID" value="WKN36898.1"/>
    <property type="molecule type" value="Genomic_DNA"/>
</dbReference>
<dbReference type="GO" id="GO:0016854">
    <property type="term" value="F:racemase and epimerase activity"/>
    <property type="evidence" value="ECO:0007669"/>
    <property type="project" value="UniProtKB-ARBA"/>
</dbReference>
<dbReference type="PROSITE" id="PS51318">
    <property type="entry name" value="TAT"/>
    <property type="match status" value="1"/>
</dbReference>
<dbReference type="Pfam" id="PF13378">
    <property type="entry name" value="MR_MLE_C"/>
    <property type="match status" value="1"/>
</dbReference>
<gene>
    <name evidence="4" type="ORF">K4G66_31520</name>
</gene>